<evidence type="ECO:0000256" key="5">
    <source>
        <dbReference type="ARBA" id="ARBA00022984"/>
    </source>
</evidence>
<dbReference type="PANTHER" id="PTHR47019:SF1">
    <property type="entry name" value="LIPID II FLIPPASE MURJ"/>
    <property type="match status" value="1"/>
</dbReference>
<sequence>MTALAAAAAKVGGNTLLSRLLGFARDLVIARLFGADVATDTFFVAFRLPNLMRRLFAEGAFSAALVPTLTAHREQHGEAGLRLLLQGLAGTLGALLLLLSALGALAAPLLVLVFAPGFADQAEARLLATDMLRLVMPYLIFVGLTALAGSVLNTYERFGVPAFTPALLNLVLIACALWLSPQLQQPVLALAWGVLLGGVAQLAFQLPFLARLGLLCRPRPAPRDPQVRSIGRRLLPALFGISVTQLGLLIDTLLASFLVSGSISWLYYSERLVEFPLGILGVALGTVILPRLSRRHATGLTADQSAGQAIEDADPAGRTLDWALRWVVLLGFPAAMGLAVLAEPILAILFQSAAFGAADVQMAGRSLAAYALGLVGFMAIKVLVPVLYARHDLKTPVRLGVVALVLNLGLSLVLMGPLGHVGLALATAIATTVNAALLLGVLVRRRLYRPQGGWVRLLLQGVMATLIMGLAIGLGSGPAADWMAPGEAAGVGRLVLLIGGGVLVYGASLLVLGLRPRQLMQS</sequence>
<accession>A0A5M8FMU0</accession>
<dbReference type="GO" id="GO:0005886">
    <property type="term" value="C:plasma membrane"/>
    <property type="evidence" value="ECO:0007669"/>
    <property type="project" value="UniProtKB-SubCell"/>
</dbReference>
<evidence type="ECO:0000256" key="11">
    <source>
        <dbReference type="PIRNR" id="PIRNR002869"/>
    </source>
</evidence>
<feature type="transmembrane region" description="Helical" evidence="10">
    <location>
        <begin position="135"/>
        <end position="155"/>
    </location>
</feature>
<dbReference type="GO" id="GO:0071555">
    <property type="term" value="P:cell wall organization"/>
    <property type="evidence" value="ECO:0007669"/>
    <property type="project" value="UniProtKB-UniRule"/>
</dbReference>
<comment type="caution">
    <text evidence="12">The sequence shown here is derived from an EMBL/GenBank/DDBJ whole genome shotgun (WGS) entry which is preliminary data.</text>
</comment>
<comment type="similarity">
    <text evidence="9 10 11">Belongs to the MurJ/MviN family.</text>
</comment>
<name>A0A5M8FMU0_9GAMM</name>
<keyword evidence="10" id="KW-0997">Cell inner membrane</keyword>
<keyword evidence="5 10" id="KW-0573">Peptidoglycan synthesis</keyword>
<feature type="transmembrane region" description="Helical" evidence="10">
    <location>
        <begin position="494"/>
        <end position="514"/>
    </location>
</feature>
<organism evidence="12 13">
    <name type="scientific">Thiohalocapsa marina</name>
    <dbReference type="NCBI Taxonomy" id="424902"/>
    <lineage>
        <taxon>Bacteria</taxon>
        <taxon>Pseudomonadati</taxon>
        <taxon>Pseudomonadota</taxon>
        <taxon>Gammaproteobacteria</taxon>
        <taxon>Chromatiales</taxon>
        <taxon>Chromatiaceae</taxon>
        <taxon>Thiohalocapsa</taxon>
    </lineage>
</organism>
<dbReference type="CDD" id="cd13123">
    <property type="entry name" value="MATE_MurJ_like"/>
    <property type="match status" value="1"/>
</dbReference>
<dbReference type="PRINTS" id="PR01806">
    <property type="entry name" value="VIRFACTRMVIN"/>
</dbReference>
<dbReference type="InterPro" id="IPR051050">
    <property type="entry name" value="Lipid_II_flippase_MurJ/MviN"/>
</dbReference>
<dbReference type="GO" id="GO:0008360">
    <property type="term" value="P:regulation of cell shape"/>
    <property type="evidence" value="ECO:0007669"/>
    <property type="project" value="UniProtKB-UniRule"/>
</dbReference>
<feature type="transmembrane region" description="Helical" evidence="10">
    <location>
        <begin position="92"/>
        <end position="115"/>
    </location>
</feature>
<dbReference type="PIRSF" id="PIRSF002869">
    <property type="entry name" value="MviN"/>
    <property type="match status" value="1"/>
</dbReference>
<dbReference type="HAMAP" id="MF_02078">
    <property type="entry name" value="MurJ_MviN"/>
    <property type="match status" value="1"/>
</dbReference>
<dbReference type="GO" id="GO:0009252">
    <property type="term" value="P:peptidoglycan biosynthetic process"/>
    <property type="evidence" value="ECO:0007669"/>
    <property type="project" value="UniProtKB-UniRule"/>
</dbReference>
<keyword evidence="13" id="KW-1185">Reference proteome</keyword>
<dbReference type="AlphaFoldDB" id="A0A5M8FMU0"/>
<dbReference type="Pfam" id="PF03023">
    <property type="entry name" value="MurJ"/>
    <property type="match status" value="1"/>
</dbReference>
<dbReference type="UniPathway" id="UPA00219"/>
<protein>
    <recommendedName>
        <fullName evidence="10">Probable lipid II flippase MurJ</fullName>
    </recommendedName>
</protein>
<keyword evidence="4 10" id="KW-0133">Cell shape</keyword>
<feature type="transmembrane region" description="Helical" evidence="10">
    <location>
        <begin position="367"/>
        <end position="389"/>
    </location>
</feature>
<proteinExistence type="inferred from homology"/>
<dbReference type="RefSeq" id="WP_150091708.1">
    <property type="nucleotide sequence ID" value="NZ_JBFUOH010000034.1"/>
</dbReference>
<dbReference type="NCBIfam" id="TIGR01695">
    <property type="entry name" value="murJ_mviN"/>
    <property type="match status" value="1"/>
</dbReference>
<evidence type="ECO:0000256" key="8">
    <source>
        <dbReference type="ARBA" id="ARBA00060041"/>
    </source>
</evidence>
<evidence type="ECO:0000256" key="7">
    <source>
        <dbReference type="ARBA" id="ARBA00023136"/>
    </source>
</evidence>
<evidence type="ECO:0000256" key="1">
    <source>
        <dbReference type="ARBA" id="ARBA00004651"/>
    </source>
</evidence>
<dbReference type="GO" id="GO:0015648">
    <property type="term" value="F:lipid-linked peptidoglycan transporter activity"/>
    <property type="evidence" value="ECO:0007669"/>
    <property type="project" value="UniProtKB-UniRule"/>
</dbReference>
<evidence type="ECO:0000313" key="12">
    <source>
        <dbReference type="EMBL" id="KAA6186057.1"/>
    </source>
</evidence>
<evidence type="ECO:0000256" key="6">
    <source>
        <dbReference type="ARBA" id="ARBA00022989"/>
    </source>
</evidence>
<reference evidence="12 13" key="1">
    <citation type="submission" date="2019-09" db="EMBL/GenBank/DDBJ databases">
        <title>Whole-genome sequence of the purple sulfur bacterium Thiohalocapsa marina DSM 19078.</title>
        <authorList>
            <person name="Kyndt J.A."/>
            <person name="Meyer T.E."/>
        </authorList>
    </citation>
    <scope>NUCLEOTIDE SEQUENCE [LARGE SCALE GENOMIC DNA]</scope>
    <source>
        <strain evidence="12 13">DSM 19078</strain>
    </source>
</reference>
<dbReference type="Proteomes" id="UP000322981">
    <property type="component" value="Unassembled WGS sequence"/>
</dbReference>
<comment type="subcellular location">
    <subcellularLocation>
        <location evidence="10">Cell inner membrane</location>
        <topology evidence="10">Multi-pass membrane protein</topology>
    </subcellularLocation>
    <subcellularLocation>
        <location evidence="1">Cell membrane</location>
        <topology evidence="1">Multi-pass membrane protein</topology>
    </subcellularLocation>
</comment>
<feature type="transmembrane region" description="Helical" evidence="10">
    <location>
        <begin position="396"/>
        <end position="415"/>
    </location>
</feature>
<feature type="transmembrane region" description="Helical" evidence="10">
    <location>
        <begin position="421"/>
        <end position="442"/>
    </location>
</feature>
<evidence type="ECO:0000256" key="10">
    <source>
        <dbReference type="HAMAP-Rule" id="MF_02078"/>
    </source>
</evidence>
<evidence type="ECO:0000256" key="2">
    <source>
        <dbReference type="ARBA" id="ARBA00022475"/>
    </source>
</evidence>
<evidence type="ECO:0000313" key="13">
    <source>
        <dbReference type="Proteomes" id="UP000322981"/>
    </source>
</evidence>
<comment type="function">
    <text evidence="8 10 11">Involved in peptidoglycan biosynthesis. Transports lipid-linked peptidoglycan precursors from the inner to the outer leaflet of the cytoplasmic membrane.</text>
</comment>
<dbReference type="InterPro" id="IPR004268">
    <property type="entry name" value="MurJ"/>
</dbReference>
<keyword evidence="10 11" id="KW-0813">Transport</keyword>
<keyword evidence="7 10" id="KW-0472">Membrane</keyword>
<gene>
    <name evidence="10 12" type="primary">murJ</name>
    <name evidence="12" type="ORF">F2Q65_06750</name>
</gene>
<evidence type="ECO:0000256" key="3">
    <source>
        <dbReference type="ARBA" id="ARBA00022692"/>
    </source>
</evidence>
<feature type="transmembrane region" description="Helical" evidence="10">
    <location>
        <begin position="454"/>
        <end position="474"/>
    </location>
</feature>
<evidence type="ECO:0000256" key="4">
    <source>
        <dbReference type="ARBA" id="ARBA00022960"/>
    </source>
</evidence>
<keyword evidence="3 10" id="KW-0812">Transmembrane</keyword>
<dbReference type="PANTHER" id="PTHR47019">
    <property type="entry name" value="LIPID II FLIPPASE MURJ"/>
    <property type="match status" value="1"/>
</dbReference>
<feature type="transmembrane region" description="Helical" evidence="10">
    <location>
        <begin position="273"/>
        <end position="292"/>
    </location>
</feature>
<dbReference type="EMBL" id="VWXX01000006">
    <property type="protein sequence ID" value="KAA6186057.1"/>
    <property type="molecule type" value="Genomic_DNA"/>
</dbReference>
<keyword evidence="6 10" id="KW-1133">Transmembrane helix</keyword>
<feature type="transmembrane region" description="Helical" evidence="10">
    <location>
        <begin position="187"/>
        <end position="214"/>
    </location>
</feature>
<comment type="pathway">
    <text evidence="10">Cell wall biogenesis; peptidoglycan biosynthesis.</text>
</comment>
<keyword evidence="2 10" id="KW-1003">Cell membrane</keyword>
<feature type="transmembrane region" description="Helical" evidence="10">
    <location>
        <begin position="326"/>
        <end position="355"/>
    </location>
</feature>
<feature type="transmembrane region" description="Helical" evidence="10">
    <location>
        <begin position="234"/>
        <end position="267"/>
    </location>
</feature>
<dbReference type="OrthoDB" id="9816572at2"/>
<evidence type="ECO:0000256" key="9">
    <source>
        <dbReference type="ARBA" id="ARBA00061532"/>
    </source>
</evidence>
<dbReference type="GO" id="GO:0034204">
    <property type="term" value="P:lipid translocation"/>
    <property type="evidence" value="ECO:0007669"/>
    <property type="project" value="TreeGrafter"/>
</dbReference>
<keyword evidence="10 11" id="KW-0961">Cell wall biogenesis/degradation</keyword>
<feature type="transmembrane region" description="Helical" evidence="10">
    <location>
        <begin position="162"/>
        <end position="181"/>
    </location>
</feature>